<dbReference type="PROSITE" id="PS51671">
    <property type="entry name" value="ACT"/>
    <property type="match status" value="1"/>
</dbReference>
<keyword evidence="15" id="KW-0511">Multifunctional enzyme</keyword>
<dbReference type="UniPathway" id="UPA00121">
    <property type="reaction ID" value="UER00345"/>
</dbReference>
<dbReference type="EC" id="4.2.1.51" evidence="6"/>
<comment type="catalytic activity">
    <reaction evidence="18">
        <text>prephenate + H(+) = 3-phenylpyruvate + CO2 + H2O</text>
        <dbReference type="Rhea" id="RHEA:21648"/>
        <dbReference type="ChEBI" id="CHEBI:15377"/>
        <dbReference type="ChEBI" id="CHEBI:15378"/>
        <dbReference type="ChEBI" id="CHEBI:16526"/>
        <dbReference type="ChEBI" id="CHEBI:18005"/>
        <dbReference type="ChEBI" id="CHEBI:29934"/>
        <dbReference type="EC" id="4.2.1.51"/>
    </reaction>
</comment>
<evidence type="ECO:0000256" key="17">
    <source>
        <dbReference type="ARBA" id="ARBA00031520"/>
    </source>
</evidence>
<dbReference type="UniPathway" id="UPA00120">
    <property type="reaction ID" value="UER00203"/>
</dbReference>
<dbReference type="GO" id="GO:0005737">
    <property type="term" value="C:cytoplasm"/>
    <property type="evidence" value="ECO:0007669"/>
    <property type="project" value="UniProtKB-SubCell"/>
</dbReference>
<protein>
    <recommendedName>
        <fullName evidence="7">Bifunctional chorismate mutase/prephenate dehydratase</fullName>
        <ecNumber evidence="6">4.2.1.51</ecNumber>
    </recommendedName>
    <alternativeName>
        <fullName evidence="17">Chorismate mutase-prephenate dehydratase</fullName>
    </alternativeName>
    <alternativeName>
        <fullName evidence="8">Prephenate dehydratase</fullName>
    </alternativeName>
    <alternativeName>
        <fullName evidence="16">p-protein</fullName>
    </alternativeName>
</protein>
<evidence type="ECO:0000256" key="15">
    <source>
        <dbReference type="ARBA" id="ARBA00023268"/>
    </source>
</evidence>
<dbReference type="GO" id="GO:0004664">
    <property type="term" value="F:prephenate dehydratase activity"/>
    <property type="evidence" value="ECO:0007669"/>
    <property type="project" value="UniProtKB-EC"/>
</dbReference>
<sequence length="374" mass="41919">MDLKQLRDGIDDVDSEILSLFMKRMELCRGVADYKKEHNMPVFQGGREQQIIDRIVELTNDKNLEKGTSALFTTIMDISKILQNRTILEDNKDYKYTAPDFAGAKKIGCQGTSGANSEVAAKKVFGDREFTFYPSFEEVFKAVQSGEADYGVLPVQNSTAGSVDSTYDLMAKYPFYIVKMVTLEINHCLAAKKGTKIEDITCVYSHRQALSQCEVFLSKTGLKKHEYSNTATAAQKVADSNEPIAAICSVDCAEKLGLEVIARDIADCTINRTQFIIIAKDMQVAEDSDAVSVMLTIPHKEGSLYRLLTKFYVNNMNLLRIESRPIRDGSFDVMFFLDFSGKMSDPNVEAVLRDLAENLEDFRCIGTFKNETFS</sequence>
<comment type="pathway">
    <text evidence="4">Amino-acid biosynthesis; L-phenylalanine biosynthesis; phenylpyruvate from prephenate: step 1/1.</text>
</comment>
<dbReference type="PIRSF" id="PIRSF001500">
    <property type="entry name" value="Chor_mut_pdt_Ppr"/>
    <property type="match status" value="1"/>
</dbReference>
<comment type="function">
    <text evidence="2">Catalyzes the Claisen rearrangement of chorismate to prephenate and the decarboxylation/dehydration of prephenate to phenylpyruvate.</text>
</comment>
<dbReference type="Gene3D" id="3.40.190.10">
    <property type="entry name" value="Periplasmic binding protein-like II"/>
    <property type="match status" value="2"/>
</dbReference>
<reference evidence="23 24" key="1">
    <citation type="submission" date="2016-10" db="EMBL/GenBank/DDBJ databases">
        <authorList>
            <person name="de Groot N.N."/>
        </authorList>
    </citation>
    <scope>NUCLEOTIDE SEQUENCE [LARGE SCALE GENOMIC DNA]</scope>
    <source>
        <strain evidence="23 24">YAD2003</strain>
    </source>
</reference>
<keyword evidence="9" id="KW-0963">Cytoplasm</keyword>
<comment type="catalytic activity">
    <reaction evidence="1">
        <text>chorismate = prephenate</text>
        <dbReference type="Rhea" id="RHEA:13897"/>
        <dbReference type="ChEBI" id="CHEBI:29748"/>
        <dbReference type="ChEBI" id="CHEBI:29934"/>
        <dbReference type="EC" id="5.4.99.5"/>
    </reaction>
</comment>
<dbReference type="Pfam" id="PF01817">
    <property type="entry name" value="CM_2"/>
    <property type="match status" value="1"/>
</dbReference>
<keyword evidence="11" id="KW-0057">Aromatic amino acid biosynthesis</keyword>
<dbReference type="EMBL" id="FNWV01000004">
    <property type="protein sequence ID" value="SEH56477.1"/>
    <property type="molecule type" value="Genomic_DNA"/>
</dbReference>
<dbReference type="GO" id="GO:0009094">
    <property type="term" value="P:L-phenylalanine biosynthetic process"/>
    <property type="evidence" value="ECO:0007669"/>
    <property type="project" value="UniProtKB-UniPathway"/>
</dbReference>
<proteinExistence type="predicted"/>
<evidence type="ECO:0000256" key="2">
    <source>
        <dbReference type="ARBA" id="ARBA00002364"/>
    </source>
</evidence>
<dbReference type="GO" id="GO:0004106">
    <property type="term" value="F:chorismate mutase activity"/>
    <property type="evidence" value="ECO:0007669"/>
    <property type="project" value="UniProtKB-EC"/>
</dbReference>
<dbReference type="InterPro" id="IPR036263">
    <property type="entry name" value="Chorismate_II_sf"/>
</dbReference>
<evidence type="ECO:0000256" key="11">
    <source>
        <dbReference type="ARBA" id="ARBA00023141"/>
    </source>
</evidence>
<evidence type="ECO:0000259" key="21">
    <source>
        <dbReference type="PROSITE" id="PS51171"/>
    </source>
</evidence>
<evidence type="ECO:0000256" key="10">
    <source>
        <dbReference type="ARBA" id="ARBA00022605"/>
    </source>
</evidence>
<dbReference type="OrthoDB" id="9802281at2"/>
<accession>A0A1H6J3H3</accession>
<evidence type="ECO:0000313" key="24">
    <source>
        <dbReference type="Proteomes" id="UP000183190"/>
    </source>
</evidence>
<evidence type="ECO:0000256" key="18">
    <source>
        <dbReference type="ARBA" id="ARBA00047848"/>
    </source>
</evidence>
<evidence type="ECO:0000256" key="1">
    <source>
        <dbReference type="ARBA" id="ARBA00000824"/>
    </source>
</evidence>
<keyword evidence="14" id="KW-0456">Lyase</keyword>
<evidence type="ECO:0000256" key="19">
    <source>
        <dbReference type="PIRSR" id="PIRSR001500-2"/>
    </source>
</evidence>
<evidence type="ECO:0000256" key="3">
    <source>
        <dbReference type="ARBA" id="ARBA00004496"/>
    </source>
</evidence>
<dbReference type="Gene3D" id="3.30.70.260">
    <property type="match status" value="1"/>
</dbReference>
<dbReference type="CDD" id="cd04905">
    <property type="entry name" value="ACT_CM-PDT"/>
    <property type="match status" value="1"/>
</dbReference>
<evidence type="ECO:0000256" key="14">
    <source>
        <dbReference type="ARBA" id="ARBA00023239"/>
    </source>
</evidence>
<dbReference type="Pfam" id="PF00800">
    <property type="entry name" value="PDT"/>
    <property type="match status" value="1"/>
</dbReference>
<dbReference type="RefSeq" id="WP_074715931.1">
    <property type="nucleotide sequence ID" value="NZ_FNWV01000004.1"/>
</dbReference>
<dbReference type="PROSITE" id="PS51168">
    <property type="entry name" value="CHORISMATE_MUT_2"/>
    <property type="match status" value="1"/>
</dbReference>
<evidence type="ECO:0000256" key="16">
    <source>
        <dbReference type="ARBA" id="ARBA00031175"/>
    </source>
</evidence>
<evidence type="ECO:0000256" key="6">
    <source>
        <dbReference type="ARBA" id="ARBA00013147"/>
    </source>
</evidence>
<dbReference type="PANTHER" id="PTHR21022">
    <property type="entry name" value="PREPHENATE DEHYDRATASE P PROTEIN"/>
    <property type="match status" value="1"/>
</dbReference>
<evidence type="ECO:0000256" key="8">
    <source>
        <dbReference type="ARBA" id="ARBA00021872"/>
    </source>
</evidence>
<dbReference type="SUPFAM" id="SSF48600">
    <property type="entry name" value="Chorismate mutase II"/>
    <property type="match status" value="1"/>
</dbReference>
<comment type="subcellular location">
    <subcellularLocation>
        <location evidence="3">Cytoplasm</location>
    </subcellularLocation>
</comment>
<dbReference type="InterPro" id="IPR002701">
    <property type="entry name" value="CM_II_prokaryot"/>
</dbReference>
<evidence type="ECO:0000256" key="13">
    <source>
        <dbReference type="ARBA" id="ARBA00023235"/>
    </source>
</evidence>
<gene>
    <name evidence="23" type="ORF">SAMN02910265_01483</name>
</gene>
<dbReference type="Gene3D" id="1.20.59.10">
    <property type="entry name" value="Chorismate mutase"/>
    <property type="match status" value="1"/>
</dbReference>
<evidence type="ECO:0000256" key="9">
    <source>
        <dbReference type="ARBA" id="ARBA00022490"/>
    </source>
</evidence>
<evidence type="ECO:0000256" key="7">
    <source>
        <dbReference type="ARBA" id="ARBA00014401"/>
    </source>
</evidence>
<evidence type="ECO:0000259" key="20">
    <source>
        <dbReference type="PROSITE" id="PS51168"/>
    </source>
</evidence>
<comment type="pathway">
    <text evidence="5">Metabolic intermediate biosynthesis; prephenate biosynthesis; prephenate from chorismate: step 1/1.</text>
</comment>
<evidence type="ECO:0000259" key="22">
    <source>
        <dbReference type="PROSITE" id="PS51671"/>
    </source>
</evidence>
<dbReference type="PROSITE" id="PS51171">
    <property type="entry name" value="PREPHENATE_DEHYDR_3"/>
    <property type="match status" value="1"/>
</dbReference>
<dbReference type="InterPro" id="IPR045865">
    <property type="entry name" value="ACT-like_dom_sf"/>
</dbReference>
<dbReference type="InterPro" id="IPR008242">
    <property type="entry name" value="Chor_mutase/pphenate_deHydtase"/>
</dbReference>
<evidence type="ECO:0000256" key="4">
    <source>
        <dbReference type="ARBA" id="ARBA00004741"/>
    </source>
</evidence>
<keyword evidence="12" id="KW-0584">Phenylalanine biosynthesis</keyword>
<evidence type="ECO:0000313" key="23">
    <source>
        <dbReference type="EMBL" id="SEH56477.1"/>
    </source>
</evidence>
<dbReference type="PANTHER" id="PTHR21022:SF19">
    <property type="entry name" value="PREPHENATE DEHYDRATASE-RELATED"/>
    <property type="match status" value="1"/>
</dbReference>
<keyword evidence="10" id="KW-0028">Amino-acid biosynthesis</keyword>
<dbReference type="InterPro" id="IPR036979">
    <property type="entry name" value="CM_dom_sf"/>
</dbReference>
<dbReference type="InterPro" id="IPR002912">
    <property type="entry name" value="ACT_dom"/>
</dbReference>
<dbReference type="AlphaFoldDB" id="A0A1H6J3H3"/>
<dbReference type="GO" id="GO:0046417">
    <property type="term" value="P:chorismate metabolic process"/>
    <property type="evidence" value="ECO:0007669"/>
    <property type="project" value="InterPro"/>
</dbReference>
<feature type="domain" description="Chorismate mutase" evidence="20">
    <location>
        <begin position="1"/>
        <end position="87"/>
    </location>
</feature>
<feature type="domain" description="Prephenate dehydratase" evidence="21">
    <location>
        <begin position="106"/>
        <end position="280"/>
    </location>
</feature>
<keyword evidence="13" id="KW-0413">Isomerase</keyword>
<dbReference type="Proteomes" id="UP000183190">
    <property type="component" value="Unassembled WGS sequence"/>
</dbReference>
<dbReference type="SMART" id="SM00830">
    <property type="entry name" value="CM_2"/>
    <property type="match status" value="1"/>
</dbReference>
<organism evidence="23 24">
    <name type="scientific">Ruminococcus flavefaciens</name>
    <dbReference type="NCBI Taxonomy" id="1265"/>
    <lineage>
        <taxon>Bacteria</taxon>
        <taxon>Bacillati</taxon>
        <taxon>Bacillota</taxon>
        <taxon>Clostridia</taxon>
        <taxon>Eubacteriales</taxon>
        <taxon>Oscillospiraceae</taxon>
        <taxon>Ruminococcus</taxon>
    </lineage>
</organism>
<dbReference type="SUPFAM" id="SSF53850">
    <property type="entry name" value="Periplasmic binding protein-like II"/>
    <property type="match status" value="1"/>
</dbReference>
<evidence type="ECO:0000256" key="12">
    <source>
        <dbReference type="ARBA" id="ARBA00023222"/>
    </source>
</evidence>
<feature type="domain" description="ACT" evidence="22">
    <location>
        <begin position="292"/>
        <end position="370"/>
    </location>
</feature>
<dbReference type="CDD" id="cd13631">
    <property type="entry name" value="PBP2_Ct-PDT_like"/>
    <property type="match status" value="1"/>
</dbReference>
<dbReference type="InterPro" id="IPR001086">
    <property type="entry name" value="Preph_deHydtase"/>
</dbReference>
<dbReference type="SUPFAM" id="SSF55021">
    <property type="entry name" value="ACT-like"/>
    <property type="match status" value="1"/>
</dbReference>
<name>A0A1H6J3H3_RUMFL</name>
<feature type="site" description="Essential for prephenate dehydratase activity" evidence="19">
    <location>
        <position position="273"/>
    </location>
</feature>
<evidence type="ECO:0000256" key="5">
    <source>
        <dbReference type="ARBA" id="ARBA00004817"/>
    </source>
</evidence>